<evidence type="ECO:0000256" key="1">
    <source>
        <dbReference type="SAM" id="Phobius"/>
    </source>
</evidence>
<accession>A0A4Y8Q3Z1</accession>
<dbReference type="Proteomes" id="UP000298246">
    <property type="component" value="Unassembled WGS sequence"/>
</dbReference>
<name>A0A4Y8Q3Z1_9BACL</name>
<reference evidence="2 3" key="1">
    <citation type="submission" date="2017-03" db="EMBL/GenBank/DDBJ databases">
        <title>Isolation of Levoglucosan Utilizing Bacteria.</title>
        <authorList>
            <person name="Arya A.S."/>
        </authorList>
    </citation>
    <scope>NUCLEOTIDE SEQUENCE [LARGE SCALE GENOMIC DNA]</scope>
    <source>
        <strain evidence="2 3">MEC069</strain>
    </source>
</reference>
<sequence>MNVKLRIVWIIPLLFLSFVDIGLFVFILIQKEGLNQIGMFTPFALLWLLFTCVIIFGFVKYFSWIRSQKI</sequence>
<proteinExistence type="predicted"/>
<dbReference type="AlphaFoldDB" id="A0A4Y8Q3Z1"/>
<keyword evidence="1" id="KW-0472">Membrane</keyword>
<keyword evidence="1" id="KW-0812">Transmembrane</keyword>
<evidence type="ECO:0000313" key="3">
    <source>
        <dbReference type="Proteomes" id="UP000298246"/>
    </source>
</evidence>
<protein>
    <submittedName>
        <fullName evidence="2">Uncharacterized protein</fullName>
    </submittedName>
</protein>
<dbReference type="EMBL" id="MYFO01000009">
    <property type="protein sequence ID" value="TFE88655.1"/>
    <property type="molecule type" value="Genomic_DNA"/>
</dbReference>
<comment type="caution">
    <text evidence="2">The sequence shown here is derived from an EMBL/GenBank/DDBJ whole genome shotgun (WGS) entry which is preliminary data.</text>
</comment>
<feature type="transmembrane region" description="Helical" evidence="1">
    <location>
        <begin position="7"/>
        <end position="29"/>
    </location>
</feature>
<keyword evidence="3" id="KW-1185">Reference proteome</keyword>
<organism evidence="2 3">
    <name type="scientific">Paenibacillus athensensis</name>
    <dbReference type="NCBI Taxonomy" id="1967502"/>
    <lineage>
        <taxon>Bacteria</taxon>
        <taxon>Bacillati</taxon>
        <taxon>Bacillota</taxon>
        <taxon>Bacilli</taxon>
        <taxon>Bacillales</taxon>
        <taxon>Paenibacillaceae</taxon>
        <taxon>Paenibacillus</taxon>
    </lineage>
</organism>
<keyword evidence="1" id="KW-1133">Transmembrane helix</keyword>
<evidence type="ECO:0000313" key="2">
    <source>
        <dbReference type="EMBL" id="TFE88655.1"/>
    </source>
</evidence>
<feature type="transmembrane region" description="Helical" evidence="1">
    <location>
        <begin position="41"/>
        <end position="62"/>
    </location>
</feature>
<gene>
    <name evidence="2" type="ORF">B5M42_09420</name>
</gene>